<feature type="domain" description="Sulfatase N-terminal" evidence="6">
    <location>
        <begin position="50"/>
        <end position="362"/>
    </location>
</feature>
<dbReference type="Pfam" id="PF00884">
    <property type="entry name" value="Sulfatase"/>
    <property type="match status" value="1"/>
</dbReference>
<keyword evidence="3 7" id="KW-0378">Hydrolase</keyword>
<evidence type="ECO:0000256" key="1">
    <source>
        <dbReference type="ARBA" id="ARBA00008779"/>
    </source>
</evidence>
<gene>
    <name evidence="7" type="ORF">HME9304_00656</name>
</gene>
<dbReference type="RefSeq" id="WP_112377222.1">
    <property type="nucleotide sequence ID" value="NZ_CP030104.1"/>
</dbReference>
<dbReference type="Gene3D" id="3.30.1120.10">
    <property type="match status" value="1"/>
</dbReference>
<evidence type="ECO:0000313" key="7">
    <source>
        <dbReference type="EMBL" id="AWX43665.1"/>
    </source>
</evidence>
<dbReference type="GO" id="GO:0046872">
    <property type="term" value="F:metal ion binding"/>
    <property type="evidence" value="ECO:0007669"/>
    <property type="project" value="UniProtKB-KW"/>
</dbReference>
<dbReference type="PANTHER" id="PTHR42693">
    <property type="entry name" value="ARYLSULFATASE FAMILY MEMBER"/>
    <property type="match status" value="1"/>
</dbReference>
<evidence type="ECO:0000256" key="4">
    <source>
        <dbReference type="ARBA" id="ARBA00022837"/>
    </source>
</evidence>
<evidence type="ECO:0000313" key="8">
    <source>
        <dbReference type="Proteomes" id="UP000248536"/>
    </source>
</evidence>
<dbReference type="KEGG" id="spon:HME9304_00656"/>
<keyword evidence="4" id="KW-0106">Calcium</keyword>
<dbReference type="InterPro" id="IPR000917">
    <property type="entry name" value="Sulfatase_N"/>
</dbReference>
<dbReference type="PANTHER" id="PTHR42693:SF53">
    <property type="entry name" value="ENDO-4-O-SULFATASE"/>
    <property type="match status" value="1"/>
</dbReference>
<dbReference type="EC" id="3.1.6.1" evidence="7"/>
<dbReference type="Gene3D" id="3.40.720.10">
    <property type="entry name" value="Alkaline Phosphatase, subunit A"/>
    <property type="match status" value="1"/>
</dbReference>
<protein>
    <submittedName>
        <fullName evidence="7">Arylsulfatase</fullName>
        <ecNumber evidence="7">3.1.6.1</ecNumber>
    </submittedName>
</protein>
<dbReference type="PROSITE" id="PS51257">
    <property type="entry name" value="PROKAR_LIPOPROTEIN"/>
    <property type="match status" value="1"/>
</dbReference>
<evidence type="ECO:0000259" key="6">
    <source>
        <dbReference type="Pfam" id="PF00884"/>
    </source>
</evidence>
<comment type="similarity">
    <text evidence="1">Belongs to the sulfatase family.</text>
</comment>
<dbReference type="EMBL" id="CP030104">
    <property type="protein sequence ID" value="AWX43665.1"/>
    <property type="molecule type" value="Genomic_DNA"/>
</dbReference>
<evidence type="ECO:0000256" key="2">
    <source>
        <dbReference type="ARBA" id="ARBA00022723"/>
    </source>
</evidence>
<sequence length="468" mass="52365">MKGGAGYRYLTSLLLGCLCSIASCQNNTSYNSKDSIIAPASVKSDTAELPNIIIILADDLGYGDLSCMSATDLNTPNIDAIANEGLKLMSFYANSTVCSPSRASLLTGMYPDLAGVPGVIRQNEGNSFGYLRTDVPLISNTLKEKGYNTALIGKWHLGLESPNLPNERGFDFFKGFLGDMMDDYYTHLRKGKNWMRNNTAEINPKGHATDVFTDWAVDYLKSQKEENPFFLYLAYNAPHYPIQPPEDYLKRVLEREPNVTEKRAKNIAFVEHLDDAIGRITKALKESGNDKNTIIIFTSDNGGALRYAQSNGKLRGGKKDMYEGGIRVPAIIKWGDKLGKGKVIDEPIMLMDIYPTLCEIVGLPIAEHIDGRSVFKILNLNQTKKAMPFTIWVRKEGGFYGGLTYYAAREGDFKLVQNTPFEPFQFFNIAKDPFETNPLELSDSEIGKNLRRKLRWHIIKSGSVKWQK</sequence>
<dbReference type="SUPFAM" id="SSF53649">
    <property type="entry name" value="Alkaline phosphatase-like"/>
    <property type="match status" value="1"/>
</dbReference>
<dbReference type="Proteomes" id="UP000248536">
    <property type="component" value="Chromosome"/>
</dbReference>
<evidence type="ECO:0000256" key="5">
    <source>
        <dbReference type="SAM" id="SignalP"/>
    </source>
</evidence>
<keyword evidence="8" id="KW-1185">Reference proteome</keyword>
<keyword evidence="5" id="KW-0732">Signal</keyword>
<dbReference type="OrthoDB" id="9764377at2"/>
<dbReference type="AlphaFoldDB" id="A0A2Z4LP66"/>
<keyword evidence="2" id="KW-0479">Metal-binding</keyword>
<evidence type="ECO:0000256" key="3">
    <source>
        <dbReference type="ARBA" id="ARBA00022801"/>
    </source>
</evidence>
<feature type="signal peptide" evidence="5">
    <location>
        <begin position="1"/>
        <end position="24"/>
    </location>
</feature>
<reference evidence="7 8" key="1">
    <citation type="submission" date="2018-06" db="EMBL/GenBank/DDBJ databases">
        <title>Spongiibacterium sp. HME9304 Genome sequencing and assembly.</title>
        <authorList>
            <person name="Kang H."/>
            <person name="Kim H."/>
            <person name="Joh K."/>
        </authorList>
    </citation>
    <scope>NUCLEOTIDE SEQUENCE [LARGE SCALE GENOMIC DNA]</scope>
    <source>
        <strain evidence="7 8">HME9304</strain>
    </source>
</reference>
<organism evidence="7 8">
    <name type="scientific">Flagellimonas maritima</name>
    <dbReference type="NCBI Taxonomy" id="1383885"/>
    <lineage>
        <taxon>Bacteria</taxon>
        <taxon>Pseudomonadati</taxon>
        <taxon>Bacteroidota</taxon>
        <taxon>Flavobacteriia</taxon>
        <taxon>Flavobacteriales</taxon>
        <taxon>Flavobacteriaceae</taxon>
        <taxon>Flagellimonas</taxon>
    </lineage>
</organism>
<dbReference type="GO" id="GO:0004065">
    <property type="term" value="F:arylsulfatase activity"/>
    <property type="evidence" value="ECO:0007669"/>
    <property type="project" value="UniProtKB-EC"/>
</dbReference>
<proteinExistence type="inferred from homology"/>
<dbReference type="InterPro" id="IPR024607">
    <property type="entry name" value="Sulfatase_CS"/>
</dbReference>
<feature type="chain" id="PRO_5016385819" evidence="5">
    <location>
        <begin position="25"/>
        <end position="468"/>
    </location>
</feature>
<dbReference type="PROSITE" id="PS00149">
    <property type="entry name" value="SULFATASE_2"/>
    <property type="match status" value="1"/>
</dbReference>
<name>A0A2Z4LP66_9FLAO</name>
<dbReference type="InterPro" id="IPR050738">
    <property type="entry name" value="Sulfatase"/>
</dbReference>
<accession>A0A2Z4LP66</accession>
<dbReference type="InterPro" id="IPR017850">
    <property type="entry name" value="Alkaline_phosphatase_core_sf"/>
</dbReference>